<evidence type="ECO:0000313" key="2">
    <source>
        <dbReference type="EMBL" id="AEE52009.1"/>
    </source>
</evidence>
<evidence type="ECO:0000313" key="3">
    <source>
        <dbReference type="Proteomes" id="UP000008461"/>
    </source>
</evidence>
<accession>F4L4K8</accession>
<protein>
    <submittedName>
        <fullName evidence="2">Uncharacterized protein</fullName>
    </submittedName>
</protein>
<proteinExistence type="predicted"/>
<dbReference type="OrthoDB" id="1496289at2"/>
<reference evidence="2 3" key="1">
    <citation type="journal article" date="2011" name="Stand. Genomic Sci.">
        <title>Complete genome sequence of Haliscomenobacter hydrossis type strain (O).</title>
        <authorList>
            <consortium name="US DOE Joint Genome Institute (JGI-PGF)"/>
            <person name="Daligault H."/>
            <person name="Lapidus A."/>
            <person name="Zeytun A."/>
            <person name="Nolan M."/>
            <person name="Lucas S."/>
            <person name="Del Rio T.G."/>
            <person name="Tice H."/>
            <person name="Cheng J.F."/>
            <person name="Tapia R."/>
            <person name="Han C."/>
            <person name="Goodwin L."/>
            <person name="Pitluck S."/>
            <person name="Liolios K."/>
            <person name="Pagani I."/>
            <person name="Ivanova N."/>
            <person name="Huntemann M."/>
            <person name="Mavromatis K."/>
            <person name="Mikhailova N."/>
            <person name="Pati A."/>
            <person name="Chen A."/>
            <person name="Palaniappan K."/>
            <person name="Land M."/>
            <person name="Hauser L."/>
            <person name="Brambilla E.M."/>
            <person name="Rohde M."/>
            <person name="Verbarg S."/>
            <person name="Goker M."/>
            <person name="Bristow J."/>
            <person name="Eisen J.A."/>
            <person name="Markowitz V."/>
            <person name="Hugenholtz P."/>
            <person name="Kyrpides N.C."/>
            <person name="Klenk H.P."/>
            <person name="Woyke T."/>
        </authorList>
    </citation>
    <scope>NUCLEOTIDE SEQUENCE [LARGE SCALE GENOMIC DNA]</scope>
    <source>
        <strain evidence="3">ATCC 27775 / DSM 1100 / LMG 10767 / O</strain>
    </source>
</reference>
<dbReference type="RefSeq" id="WP_013766547.1">
    <property type="nucleotide sequence ID" value="NC_015510.1"/>
</dbReference>
<reference key="2">
    <citation type="submission" date="2011-04" db="EMBL/GenBank/DDBJ databases">
        <title>Complete sequence of chromosome of Haliscomenobacter hydrossis DSM 1100.</title>
        <authorList>
            <consortium name="US DOE Joint Genome Institute (JGI-PGF)"/>
            <person name="Lucas S."/>
            <person name="Han J."/>
            <person name="Lapidus A."/>
            <person name="Bruce D."/>
            <person name="Goodwin L."/>
            <person name="Pitluck S."/>
            <person name="Peters L."/>
            <person name="Kyrpides N."/>
            <person name="Mavromatis K."/>
            <person name="Ivanova N."/>
            <person name="Ovchinnikova G."/>
            <person name="Pagani I."/>
            <person name="Daligault H."/>
            <person name="Detter J.C."/>
            <person name="Han C."/>
            <person name="Land M."/>
            <person name="Hauser L."/>
            <person name="Markowitz V."/>
            <person name="Cheng J.-F."/>
            <person name="Hugenholtz P."/>
            <person name="Woyke T."/>
            <person name="Wu D."/>
            <person name="Verbarg S."/>
            <person name="Frueling A."/>
            <person name="Brambilla E."/>
            <person name="Klenk H.-P."/>
            <person name="Eisen J.A."/>
        </authorList>
    </citation>
    <scope>NUCLEOTIDE SEQUENCE</scope>
    <source>
        <strain>DSM 1100</strain>
    </source>
</reference>
<dbReference type="KEGG" id="hhy:Halhy_4163"/>
<dbReference type="HOGENOM" id="CLU_2699574_0_0_10"/>
<sequence>MMSKSGKSFALKSNTALLLLCLFCLLGTGSSFSCSRKSGCPAVDTISSRLSGGKDMPKAKRAKGGLFPKNFGK</sequence>
<dbReference type="EMBL" id="CP002691">
    <property type="protein sequence ID" value="AEE52009.1"/>
    <property type="molecule type" value="Genomic_DNA"/>
</dbReference>
<dbReference type="AlphaFoldDB" id="F4L4K8"/>
<organism evidence="2 3">
    <name type="scientific">Haliscomenobacter hydrossis (strain ATCC 27775 / DSM 1100 / LMG 10767 / O)</name>
    <dbReference type="NCBI Taxonomy" id="760192"/>
    <lineage>
        <taxon>Bacteria</taxon>
        <taxon>Pseudomonadati</taxon>
        <taxon>Bacteroidota</taxon>
        <taxon>Saprospiria</taxon>
        <taxon>Saprospirales</taxon>
        <taxon>Haliscomenobacteraceae</taxon>
        <taxon>Haliscomenobacter</taxon>
    </lineage>
</organism>
<dbReference type="Proteomes" id="UP000008461">
    <property type="component" value="Chromosome"/>
</dbReference>
<keyword evidence="3" id="KW-1185">Reference proteome</keyword>
<evidence type="ECO:0000256" key="1">
    <source>
        <dbReference type="SAM" id="MobiDB-lite"/>
    </source>
</evidence>
<dbReference type="PROSITE" id="PS51257">
    <property type="entry name" value="PROKAR_LIPOPROTEIN"/>
    <property type="match status" value="1"/>
</dbReference>
<name>F4L4K8_HALH1</name>
<feature type="region of interest" description="Disordered" evidence="1">
    <location>
        <begin position="50"/>
        <end position="73"/>
    </location>
</feature>
<gene>
    <name evidence="2" type="ordered locus">Halhy_4163</name>
</gene>